<keyword evidence="1" id="KW-0238">DNA-binding</keyword>
<keyword evidence="3" id="KW-0812">Transmembrane</keyword>
<evidence type="ECO:0000313" key="6">
    <source>
        <dbReference type="Proteomes" id="UP001211005"/>
    </source>
</evidence>
<organism evidence="5 6">
    <name type="scientific">Hymenobacter canadensis</name>
    <dbReference type="NCBI Taxonomy" id="2999067"/>
    <lineage>
        <taxon>Bacteria</taxon>
        <taxon>Pseudomonadati</taxon>
        <taxon>Bacteroidota</taxon>
        <taxon>Cytophagia</taxon>
        <taxon>Cytophagales</taxon>
        <taxon>Hymenobacteraceae</taxon>
        <taxon>Hymenobacter</taxon>
    </lineage>
</organism>
<dbReference type="RefSeq" id="WP_269560451.1">
    <property type="nucleotide sequence ID" value="NZ_CP114767.1"/>
</dbReference>
<dbReference type="SMART" id="SM00448">
    <property type="entry name" value="REC"/>
    <property type="match status" value="1"/>
</dbReference>
<dbReference type="PROSITE" id="PS50110">
    <property type="entry name" value="RESPONSE_REGULATORY"/>
    <property type="match status" value="1"/>
</dbReference>
<dbReference type="Proteomes" id="UP001211005">
    <property type="component" value="Chromosome"/>
</dbReference>
<dbReference type="PANTHER" id="PTHR48111">
    <property type="entry name" value="REGULATOR OF RPOS"/>
    <property type="match status" value="1"/>
</dbReference>
<keyword evidence="2" id="KW-0597">Phosphoprotein</keyword>
<name>A0ABY7LPP3_9BACT</name>
<feature type="transmembrane region" description="Helical" evidence="3">
    <location>
        <begin position="139"/>
        <end position="158"/>
    </location>
</feature>
<proteinExistence type="predicted"/>
<evidence type="ECO:0000256" key="1">
    <source>
        <dbReference type="ARBA" id="ARBA00023125"/>
    </source>
</evidence>
<dbReference type="InterPro" id="IPR001789">
    <property type="entry name" value="Sig_transdc_resp-reg_receiver"/>
</dbReference>
<accession>A0ABY7LPP3</accession>
<evidence type="ECO:0000256" key="3">
    <source>
        <dbReference type="SAM" id="Phobius"/>
    </source>
</evidence>
<feature type="modified residue" description="4-aspartylphosphate" evidence="2">
    <location>
        <position position="56"/>
    </location>
</feature>
<evidence type="ECO:0000313" key="5">
    <source>
        <dbReference type="EMBL" id="WBA42396.1"/>
    </source>
</evidence>
<evidence type="ECO:0000256" key="2">
    <source>
        <dbReference type="PROSITE-ProRule" id="PRU00169"/>
    </source>
</evidence>
<dbReference type="InterPro" id="IPR011006">
    <property type="entry name" value="CheY-like_superfamily"/>
</dbReference>
<dbReference type="Pfam" id="PF00072">
    <property type="entry name" value="Response_reg"/>
    <property type="match status" value="1"/>
</dbReference>
<reference evidence="5 6" key="1">
    <citation type="submission" date="2022-12" db="EMBL/GenBank/DDBJ databases">
        <title>Hymenobacter canadensis sp. nov. isolated from lake water of the Cambridge Bay, Canada.</title>
        <authorList>
            <person name="Kim W.H."/>
            <person name="Lee Y.M."/>
        </authorList>
    </citation>
    <scope>NUCLEOTIDE SEQUENCE [LARGE SCALE GENOMIC DNA]</scope>
    <source>
        <strain evidence="5 6">PAMC 29467</strain>
    </source>
</reference>
<dbReference type="SUPFAM" id="SSF52172">
    <property type="entry name" value="CheY-like"/>
    <property type="match status" value="1"/>
</dbReference>
<dbReference type="PANTHER" id="PTHR48111:SF17">
    <property type="entry name" value="TRANSCRIPTIONAL REGULATORY PROTEIN YPDB"/>
    <property type="match status" value="1"/>
</dbReference>
<sequence length="161" mass="18429">MRQHKQKIFLVDDDPFCRQLLEHALRTNGYENVYAFENGASCLNALTEEPDIIFLDQIMDNVSGTDTLKAIKRFNPDIYVVFVSGQQQVEVAVESLKFGAFDYIVKDEQLAAKIGNVLAKIKLMRTMLDRKQHNRPSRLLSFFNFLSLISLLMGGLTIHNF</sequence>
<protein>
    <submittedName>
        <fullName evidence="5">Response regulator</fullName>
    </submittedName>
</protein>
<dbReference type="CDD" id="cd00156">
    <property type="entry name" value="REC"/>
    <property type="match status" value="1"/>
</dbReference>
<keyword evidence="3" id="KW-0472">Membrane</keyword>
<keyword evidence="6" id="KW-1185">Reference proteome</keyword>
<feature type="domain" description="Response regulatory" evidence="4">
    <location>
        <begin position="7"/>
        <end position="121"/>
    </location>
</feature>
<keyword evidence="3" id="KW-1133">Transmembrane helix</keyword>
<dbReference type="InterPro" id="IPR039420">
    <property type="entry name" value="WalR-like"/>
</dbReference>
<evidence type="ECO:0000259" key="4">
    <source>
        <dbReference type="PROSITE" id="PS50110"/>
    </source>
</evidence>
<dbReference type="Gene3D" id="3.40.50.2300">
    <property type="match status" value="1"/>
</dbReference>
<dbReference type="EMBL" id="CP114767">
    <property type="protein sequence ID" value="WBA42396.1"/>
    <property type="molecule type" value="Genomic_DNA"/>
</dbReference>
<gene>
    <name evidence="5" type="ORF">O3303_02290</name>
</gene>